<dbReference type="Pfam" id="PF00480">
    <property type="entry name" value="ROK"/>
    <property type="match status" value="1"/>
</dbReference>
<keyword evidence="4" id="KW-0418">Kinase</keyword>
<gene>
    <name evidence="3" type="ORF">FHR37_004374</name>
    <name evidence="4" type="ORF">SAMN05421678_103369</name>
</gene>
<dbReference type="EMBL" id="JACBZA010000001">
    <property type="protein sequence ID" value="NYH85523.1"/>
    <property type="molecule type" value="Genomic_DNA"/>
</dbReference>
<dbReference type="EC" id="2.7.1.2" evidence="3"/>
<organism evidence="4 5">
    <name type="scientific">Actinopolymorpha cephalotaxi</name>
    <dbReference type="NCBI Taxonomy" id="504797"/>
    <lineage>
        <taxon>Bacteria</taxon>
        <taxon>Bacillati</taxon>
        <taxon>Actinomycetota</taxon>
        <taxon>Actinomycetes</taxon>
        <taxon>Propionibacteriales</taxon>
        <taxon>Actinopolymorphaceae</taxon>
        <taxon>Actinopolymorpha</taxon>
    </lineage>
</organism>
<dbReference type="GO" id="GO:0004340">
    <property type="term" value="F:glucokinase activity"/>
    <property type="evidence" value="ECO:0007669"/>
    <property type="project" value="UniProtKB-EC"/>
</dbReference>
<comment type="similarity">
    <text evidence="1">Belongs to the ROK (NagC/XylR) family.</text>
</comment>
<evidence type="ECO:0000313" key="3">
    <source>
        <dbReference type="EMBL" id="NYH85523.1"/>
    </source>
</evidence>
<evidence type="ECO:0000313" key="5">
    <source>
        <dbReference type="Proteomes" id="UP000199052"/>
    </source>
</evidence>
<dbReference type="InterPro" id="IPR000600">
    <property type="entry name" value="ROK"/>
</dbReference>
<dbReference type="RefSeq" id="WP_202817964.1">
    <property type="nucleotide sequence ID" value="NZ_FOOI01000003.1"/>
</dbReference>
<proteinExistence type="inferred from homology"/>
<dbReference type="STRING" id="504797.SAMN05421678_103369"/>
<dbReference type="EMBL" id="FOOI01000003">
    <property type="protein sequence ID" value="SFG02957.1"/>
    <property type="molecule type" value="Genomic_DNA"/>
</dbReference>
<dbReference type="PANTHER" id="PTHR18964:SF149">
    <property type="entry name" value="BIFUNCTIONAL UDP-N-ACETYLGLUCOSAMINE 2-EPIMERASE_N-ACETYLMANNOSAMINE KINASE"/>
    <property type="match status" value="1"/>
</dbReference>
<dbReference type="Proteomes" id="UP000533017">
    <property type="component" value="Unassembled WGS sequence"/>
</dbReference>
<accession>A0A1I2NMN3</accession>
<keyword evidence="6" id="KW-1185">Reference proteome</keyword>
<evidence type="ECO:0000313" key="4">
    <source>
        <dbReference type="EMBL" id="SFG02957.1"/>
    </source>
</evidence>
<dbReference type="PANTHER" id="PTHR18964">
    <property type="entry name" value="ROK (REPRESSOR, ORF, KINASE) FAMILY"/>
    <property type="match status" value="1"/>
</dbReference>
<reference evidence="4 5" key="1">
    <citation type="submission" date="2016-10" db="EMBL/GenBank/DDBJ databases">
        <authorList>
            <person name="de Groot N.N."/>
        </authorList>
    </citation>
    <scope>NUCLEOTIDE SEQUENCE [LARGE SCALE GENOMIC DNA]</scope>
    <source>
        <strain evidence="4 5">CPCC 202808</strain>
    </source>
</reference>
<evidence type="ECO:0000313" key="6">
    <source>
        <dbReference type="Proteomes" id="UP000533017"/>
    </source>
</evidence>
<evidence type="ECO:0000256" key="2">
    <source>
        <dbReference type="SAM" id="MobiDB-lite"/>
    </source>
</evidence>
<protein>
    <submittedName>
        <fullName evidence="4">Glucokinase</fullName>
        <ecNumber evidence="3">2.7.1.2</ecNumber>
    </submittedName>
</protein>
<name>A0A1I2NMN3_9ACTN</name>
<dbReference type="Proteomes" id="UP000199052">
    <property type="component" value="Unassembled WGS sequence"/>
</dbReference>
<dbReference type="InterPro" id="IPR043129">
    <property type="entry name" value="ATPase_NBD"/>
</dbReference>
<reference evidence="3 6" key="2">
    <citation type="submission" date="2020-07" db="EMBL/GenBank/DDBJ databases">
        <title>Sequencing the genomes of 1000 actinobacteria strains.</title>
        <authorList>
            <person name="Klenk H.-P."/>
        </authorList>
    </citation>
    <scope>NUCLEOTIDE SEQUENCE [LARGE SCALE GENOMIC DNA]</scope>
    <source>
        <strain evidence="3 6">DSM 45117</strain>
    </source>
</reference>
<evidence type="ECO:0000256" key="1">
    <source>
        <dbReference type="ARBA" id="ARBA00006479"/>
    </source>
</evidence>
<dbReference type="Gene3D" id="3.30.420.40">
    <property type="match status" value="2"/>
</dbReference>
<feature type="region of interest" description="Disordered" evidence="2">
    <location>
        <begin position="1"/>
        <end position="30"/>
    </location>
</feature>
<dbReference type="SUPFAM" id="SSF53067">
    <property type="entry name" value="Actin-like ATPase domain"/>
    <property type="match status" value="1"/>
</dbReference>
<keyword evidence="3" id="KW-0808">Transferase</keyword>
<sequence>MTNSPPAEPTQPEPTQPEPTQPESTQPVIGVDVGGRLIKAAVVYADGRVGARAEEPTPPARDADTVLSSVVSVVAGLRERTRSEEPYADVAALGVAVPGIIDEQRGVAVMAANLGWRDTPVRALLSEATGLPVALGHDVRAACVAEWQLGAARESADALLVTLGTSIGAGVVSDGRLLVGGGYAGQLGHVVVDPGGARCTCGQYGCLATLASATAVVRRYTERAAATGTTTGTTTGTPADLTARDVARLARTGDPAAAAVWEEAVTALADALASAVTVFGSELVVLGGGLALAGDQLVDPVRERLLTRLTFQRRPRVVRAAMGAESGVLGAALLGRAALLDALPHETAR</sequence>
<feature type="compositionally biased region" description="Pro residues" evidence="2">
    <location>
        <begin position="1"/>
        <end position="20"/>
    </location>
</feature>
<dbReference type="AlphaFoldDB" id="A0A1I2NMN3"/>